<reference evidence="2 3" key="1">
    <citation type="submission" date="2016-03" db="EMBL/GenBank/DDBJ databases">
        <title>Draft Genome Sequence of the Strain BR 10245 (Bradyrhizobium sp.) isolated from nodules of Centrolobium paraense.</title>
        <authorList>
            <person name="Simoes-Araujo J.L.Sr."/>
            <person name="Barauna A.C."/>
            <person name="Silva K."/>
            <person name="Zilli J.E."/>
        </authorList>
    </citation>
    <scope>NUCLEOTIDE SEQUENCE [LARGE SCALE GENOMIC DNA]</scope>
    <source>
        <strain evidence="2 3">BR 10245</strain>
    </source>
</reference>
<organism evidence="2 3">
    <name type="scientific">Bradyrhizobium centrolobii</name>
    <dbReference type="NCBI Taxonomy" id="1505087"/>
    <lineage>
        <taxon>Bacteria</taxon>
        <taxon>Pseudomonadati</taxon>
        <taxon>Pseudomonadota</taxon>
        <taxon>Alphaproteobacteria</taxon>
        <taxon>Hyphomicrobiales</taxon>
        <taxon>Nitrobacteraceae</taxon>
        <taxon>Bradyrhizobium</taxon>
    </lineage>
</organism>
<accession>A0A176YYZ7</accession>
<keyword evidence="3" id="KW-1185">Reference proteome</keyword>
<proteinExistence type="predicted"/>
<evidence type="ECO:0000256" key="1">
    <source>
        <dbReference type="SAM" id="MobiDB-lite"/>
    </source>
</evidence>
<sequence length="61" mass="6716">MELDYRNLVRICEQQAALCADPRAREELKAMASRAGTATNGRGERKRFAEATTGGEEEVTS</sequence>
<dbReference type="EMBL" id="LUUB01000038">
    <property type="protein sequence ID" value="OAF12994.1"/>
    <property type="molecule type" value="Genomic_DNA"/>
</dbReference>
<name>A0A176YYZ7_9BRAD</name>
<evidence type="ECO:0000313" key="3">
    <source>
        <dbReference type="Proteomes" id="UP000076959"/>
    </source>
</evidence>
<dbReference type="AlphaFoldDB" id="A0A176YYZ7"/>
<feature type="region of interest" description="Disordered" evidence="1">
    <location>
        <begin position="30"/>
        <end position="61"/>
    </location>
</feature>
<evidence type="ECO:0000313" key="2">
    <source>
        <dbReference type="EMBL" id="OAF12994.1"/>
    </source>
</evidence>
<comment type="caution">
    <text evidence="2">The sequence shown here is derived from an EMBL/GenBank/DDBJ whole genome shotgun (WGS) entry which is preliminary data.</text>
</comment>
<gene>
    <name evidence="2" type="ORF">AYJ54_45480</name>
</gene>
<protein>
    <submittedName>
        <fullName evidence="2">Uncharacterized protein</fullName>
    </submittedName>
</protein>
<dbReference type="Proteomes" id="UP000076959">
    <property type="component" value="Unassembled WGS sequence"/>
</dbReference>